<dbReference type="GO" id="GO:0005886">
    <property type="term" value="C:plasma membrane"/>
    <property type="evidence" value="ECO:0007669"/>
    <property type="project" value="TreeGrafter"/>
</dbReference>
<keyword evidence="3" id="KW-0808">Transferase</keyword>
<dbReference type="SUPFAM" id="SSF53448">
    <property type="entry name" value="Nucleotide-diphospho-sugar transferases"/>
    <property type="match status" value="1"/>
</dbReference>
<dbReference type="HOGENOM" id="CLU_033536_0_1_9"/>
<feature type="domain" description="Glycosyltransferase 2-like" evidence="2">
    <location>
        <begin position="6"/>
        <end position="150"/>
    </location>
</feature>
<feature type="transmembrane region" description="Helical" evidence="1">
    <location>
        <begin position="232"/>
        <end position="252"/>
    </location>
</feature>
<dbReference type="Pfam" id="PF00535">
    <property type="entry name" value="Glycos_transf_2"/>
    <property type="match status" value="1"/>
</dbReference>
<dbReference type="InterPro" id="IPR001173">
    <property type="entry name" value="Glyco_trans_2-like"/>
</dbReference>
<dbReference type="EMBL" id="CP001810">
    <property type="protein sequence ID" value="ADL33138.1"/>
    <property type="molecule type" value="Genomic_DNA"/>
</dbReference>
<dbReference type="eggNOG" id="COG0463">
    <property type="taxonomic scope" value="Bacteria"/>
</dbReference>
<dbReference type="GO" id="GO:0016740">
    <property type="term" value="F:transferase activity"/>
    <property type="evidence" value="ECO:0007669"/>
    <property type="project" value="UniProtKB-KW"/>
</dbReference>
<dbReference type="STRING" id="515622.bpr_I0390"/>
<dbReference type="Proteomes" id="UP000001299">
    <property type="component" value="Chromosome 1"/>
</dbReference>
<keyword evidence="4" id="KW-1185">Reference proteome</keyword>
<keyword evidence="1" id="KW-0812">Transmembrane</keyword>
<evidence type="ECO:0000313" key="4">
    <source>
        <dbReference type="Proteomes" id="UP000001299"/>
    </source>
</evidence>
<dbReference type="PANTHER" id="PTHR48090">
    <property type="entry name" value="UNDECAPRENYL-PHOSPHATE 4-DEOXY-4-FORMAMIDO-L-ARABINOSE TRANSFERASE-RELATED"/>
    <property type="match status" value="1"/>
</dbReference>
<dbReference type="CAZy" id="GT2">
    <property type="family name" value="Glycosyltransferase Family 2"/>
</dbReference>
<feature type="transmembrane region" description="Helical" evidence="1">
    <location>
        <begin position="268"/>
        <end position="291"/>
    </location>
</feature>
<dbReference type="InterPro" id="IPR050256">
    <property type="entry name" value="Glycosyltransferase_2"/>
</dbReference>
<organism evidence="3 4">
    <name type="scientific">Butyrivibrio proteoclasticus (strain ATCC 51982 / DSM 14932 / B316)</name>
    <name type="common">Clostridium proteoclasticum</name>
    <dbReference type="NCBI Taxonomy" id="515622"/>
    <lineage>
        <taxon>Bacteria</taxon>
        <taxon>Bacillati</taxon>
        <taxon>Bacillota</taxon>
        <taxon>Clostridia</taxon>
        <taxon>Lachnospirales</taxon>
        <taxon>Lachnospiraceae</taxon>
        <taxon>Butyrivibrio</taxon>
    </lineage>
</organism>
<evidence type="ECO:0000313" key="3">
    <source>
        <dbReference type="EMBL" id="ADL33138.1"/>
    </source>
</evidence>
<dbReference type="PANTHER" id="PTHR48090:SF8">
    <property type="entry name" value="GLYCOSYLTRANSFERASE CSBB-RELATED"/>
    <property type="match status" value="1"/>
</dbReference>
<proteinExistence type="predicted"/>
<dbReference type="KEGG" id="bpb:bpr_I0390"/>
<name>E0RZE1_BUTPB</name>
<keyword evidence="1" id="KW-0472">Membrane</keyword>
<reference evidence="3 4" key="1">
    <citation type="journal article" date="2010" name="PLoS ONE">
        <title>The glycobiome of the rumen bacterium Butyrivibrio proteoclasticus B316(T) highlights adaptation to a polysaccharide-rich environment.</title>
        <authorList>
            <person name="Kelly W.J."/>
            <person name="Leahy S.C."/>
            <person name="Altermann E."/>
            <person name="Yeoman C.J."/>
            <person name="Dunne J.C."/>
            <person name="Kong Z."/>
            <person name="Pacheco D.M."/>
            <person name="Li D."/>
            <person name="Noel S.J."/>
            <person name="Moon C.D."/>
            <person name="Cookson A.L."/>
            <person name="Attwood G.T."/>
        </authorList>
    </citation>
    <scope>NUCLEOTIDE SEQUENCE [LARGE SCALE GENOMIC DNA]</scope>
    <source>
        <strain evidence="4">ATCC 51982 / DSM 14932 / B316</strain>
    </source>
</reference>
<keyword evidence="1" id="KW-1133">Transmembrane helix</keyword>
<accession>E0RZE1</accession>
<dbReference type="Gene3D" id="3.90.550.10">
    <property type="entry name" value="Spore Coat Polysaccharide Biosynthesis Protein SpsA, Chain A"/>
    <property type="match status" value="1"/>
</dbReference>
<dbReference type="RefSeq" id="WP_013279795.1">
    <property type="nucleotide sequence ID" value="NC_014387.1"/>
</dbReference>
<dbReference type="CDD" id="cd04187">
    <property type="entry name" value="DPM1_like_bac"/>
    <property type="match status" value="1"/>
</dbReference>
<sequence length="315" mass="35473">MKHIEIIVPCYNEQECIAKLYIEVNKVFSQLSGYSFSLLYINDGSSDDTLVEIQKLASDYGDDKIRYISFARNFGKEAAIYAGFENCQGDYVALMDADLQHPPALLPDMIAKLEEGHDCCGARRVSRNGEPIIRSFFSRGFYRIINKVTSMKLVPGGSDYRIMTKQMADAIVSLSERERFIKGIMSWVGFDTVWIEYKNVERFAGNSKWSFWGLARYAWHGFVSFATTPLRAAIWLGICLVSATVVYAVILLKNTLSGVRAWEDTTTILLLLMLIGGVIITLLGVIGEYMARIYLELKGRPIYIAKASNIGKMVK</sequence>
<evidence type="ECO:0000256" key="1">
    <source>
        <dbReference type="SAM" id="Phobius"/>
    </source>
</evidence>
<evidence type="ECO:0000259" key="2">
    <source>
        <dbReference type="Pfam" id="PF00535"/>
    </source>
</evidence>
<protein>
    <submittedName>
        <fullName evidence="3">Glycosyl transferase GT2 family</fullName>
    </submittedName>
</protein>
<dbReference type="AlphaFoldDB" id="E0RZE1"/>
<gene>
    <name evidence="3" type="ordered locus">bpr_I0390</name>
</gene>
<dbReference type="InterPro" id="IPR029044">
    <property type="entry name" value="Nucleotide-diphossugar_trans"/>
</dbReference>